<feature type="domain" description="FAD-binding PCMH-type" evidence="12">
    <location>
        <begin position="57"/>
        <end position="238"/>
    </location>
</feature>
<evidence type="ECO:0000313" key="13">
    <source>
        <dbReference type="EMBL" id="CAL0332706.1"/>
    </source>
</evidence>
<comment type="pathway">
    <text evidence="2">Cofactor biosynthesis; L-ascorbate biosynthesis.</text>
</comment>
<dbReference type="InterPro" id="IPR055154">
    <property type="entry name" value="GULLO2-like_C"/>
</dbReference>
<dbReference type="Pfam" id="PF04030">
    <property type="entry name" value="ALO"/>
    <property type="match status" value="1"/>
</dbReference>
<dbReference type="PANTHER" id="PTHR13878:SF125">
    <property type="entry name" value="L-GULONOLACTONE OXIDASE 3"/>
    <property type="match status" value="1"/>
</dbReference>
<dbReference type="Proteomes" id="UP001497480">
    <property type="component" value="Unassembled WGS sequence"/>
</dbReference>
<dbReference type="Gene3D" id="3.30.465.10">
    <property type="match status" value="1"/>
</dbReference>
<reference evidence="13 14" key="1">
    <citation type="submission" date="2024-03" db="EMBL/GenBank/DDBJ databases">
        <authorList>
            <person name="Martinez-Hernandez J."/>
        </authorList>
    </citation>
    <scope>NUCLEOTIDE SEQUENCE [LARGE SCALE GENOMIC DNA]</scope>
</reference>
<dbReference type="GO" id="GO:0071949">
    <property type="term" value="F:FAD binding"/>
    <property type="evidence" value="ECO:0007669"/>
    <property type="project" value="InterPro"/>
</dbReference>
<organism evidence="13 14">
    <name type="scientific">Lupinus luteus</name>
    <name type="common">European yellow lupine</name>
    <dbReference type="NCBI Taxonomy" id="3873"/>
    <lineage>
        <taxon>Eukaryota</taxon>
        <taxon>Viridiplantae</taxon>
        <taxon>Streptophyta</taxon>
        <taxon>Embryophyta</taxon>
        <taxon>Tracheophyta</taxon>
        <taxon>Spermatophyta</taxon>
        <taxon>Magnoliopsida</taxon>
        <taxon>eudicotyledons</taxon>
        <taxon>Gunneridae</taxon>
        <taxon>Pentapetalae</taxon>
        <taxon>rosids</taxon>
        <taxon>fabids</taxon>
        <taxon>Fabales</taxon>
        <taxon>Fabaceae</taxon>
        <taxon>Papilionoideae</taxon>
        <taxon>50 kb inversion clade</taxon>
        <taxon>genistoids sensu lato</taxon>
        <taxon>core genistoids</taxon>
        <taxon>Genisteae</taxon>
        <taxon>Lupinus</taxon>
    </lineage>
</organism>
<dbReference type="AlphaFoldDB" id="A0AAV1YF73"/>
<proteinExistence type="inferred from homology"/>
<sequence>MGSFWIWWIIALIHILPFFDSKPLIQTIQGRTPQSPVECNQSGCTLQNSYGAWGDRKDCYALNITYPTTEEQLRLAVSHAVQNNLKVKVVTKFSHTIPKLACPEGKTNTLLISTEKYDSGIQIDAANLAVTADSGVGLRALIDAVESAGFSLVAAPYWEGVSVGGLISTGAHGSSWWGKGGAVHDHVLGLRIIVPASEYEGYAKILWLEAPDPLFNAAKVSLGVLGAISKVKLSLEHRFKRSITYNFTDDAYIEDVYINHAKQYEFADITWYPSKHTAVYRYDSRVSLDASGDGVYDFIGFQANSILISESVRAAEKLLENAKSVNGKCLTAATTLEYKKLVGNGLKNNGLIFNGYPVVGYQGKMQTSGSCLYSRRFDTACAWDPRIKGLFFYESTAIFPASRFGNFIRNVRKLRDLKPENFCGVDNYNGILIRFIKASDAYLGQSEDSVVIDFNYYRADDALTPRLNEDVWEEVEQLAFFKCGAKPHWAKNRNLAFLGLQHKYPMFNQFIAIKHKLDPQSVFSSTWSEEILYGKVSENFDGCALEGLCICSEDRHCSPQMGYYCRQGLVYKEARVCRYSSSSIATISIA</sequence>
<dbReference type="InterPro" id="IPR050432">
    <property type="entry name" value="FAD-linked_Oxidoreductases_BP"/>
</dbReference>
<evidence type="ECO:0000256" key="9">
    <source>
        <dbReference type="ARBA" id="ARBA00023002"/>
    </source>
</evidence>
<dbReference type="Pfam" id="PF01565">
    <property type="entry name" value="FAD_binding_4"/>
    <property type="match status" value="1"/>
</dbReference>
<keyword evidence="7 11" id="KW-0732">Signal</keyword>
<keyword evidence="5" id="KW-0285">Flavoprotein</keyword>
<evidence type="ECO:0000256" key="5">
    <source>
        <dbReference type="ARBA" id="ARBA00022630"/>
    </source>
</evidence>
<keyword evidence="9" id="KW-0560">Oxidoreductase</keyword>
<dbReference type="SUPFAM" id="SSF56176">
    <property type="entry name" value="FAD-binding/transporter-associated domain-like"/>
    <property type="match status" value="1"/>
</dbReference>
<evidence type="ECO:0000313" key="14">
    <source>
        <dbReference type="Proteomes" id="UP001497480"/>
    </source>
</evidence>
<dbReference type="EC" id="1.1.3.8" evidence="4"/>
<comment type="catalytic activity">
    <reaction evidence="10">
        <text>L-gulono-1,4-lactone + O2 = L-ascorbate + H2O2 + H(+)</text>
        <dbReference type="Rhea" id="RHEA:32363"/>
        <dbReference type="ChEBI" id="CHEBI:15378"/>
        <dbReference type="ChEBI" id="CHEBI:15379"/>
        <dbReference type="ChEBI" id="CHEBI:16240"/>
        <dbReference type="ChEBI" id="CHEBI:17587"/>
        <dbReference type="ChEBI" id="CHEBI:38290"/>
        <dbReference type="EC" id="1.1.3.8"/>
    </reaction>
</comment>
<comment type="similarity">
    <text evidence="3">Belongs to the oxygen-dependent FAD-linked oxidoreductase family.</text>
</comment>
<dbReference type="GO" id="GO:0003885">
    <property type="term" value="F:D-arabinono-1,4-lactone oxidase activity"/>
    <property type="evidence" value="ECO:0007669"/>
    <property type="project" value="InterPro"/>
</dbReference>
<dbReference type="InterPro" id="IPR016169">
    <property type="entry name" value="FAD-bd_PCMH_sub2"/>
</dbReference>
<comment type="caution">
    <text evidence="13">The sequence shown here is derived from an EMBL/GenBank/DDBJ whole genome shotgun (WGS) entry which is preliminary data.</text>
</comment>
<dbReference type="Pfam" id="PF22906">
    <property type="entry name" value="GULLO2-like_3rd"/>
    <property type="match status" value="1"/>
</dbReference>
<accession>A0AAV1YF73</accession>
<evidence type="ECO:0000256" key="3">
    <source>
        <dbReference type="ARBA" id="ARBA00005466"/>
    </source>
</evidence>
<dbReference type="PANTHER" id="PTHR13878">
    <property type="entry name" value="GULONOLACTONE OXIDASE"/>
    <property type="match status" value="1"/>
</dbReference>
<dbReference type="InterPro" id="IPR036318">
    <property type="entry name" value="FAD-bd_PCMH-like_sf"/>
</dbReference>
<name>A0AAV1YF73_LUPLU</name>
<evidence type="ECO:0000256" key="8">
    <source>
        <dbReference type="ARBA" id="ARBA00022827"/>
    </source>
</evidence>
<comment type="cofactor">
    <cofactor evidence="1">
        <name>FAD</name>
        <dbReference type="ChEBI" id="CHEBI:57692"/>
    </cofactor>
</comment>
<dbReference type="FunFam" id="3.30.465.10:FF:000033">
    <property type="entry name" value="L-gulonolactone oxidase 5"/>
    <property type="match status" value="1"/>
</dbReference>
<evidence type="ECO:0000256" key="11">
    <source>
        <dbReference type="SAM" id="SignalP"/>
    </source>
</evidence>
<dbReference type="NCBIfam" id="TIGR01677">
    <property type="entry name" value="pln_FAD_oxido"/>
    <property type="match status" value="1"/>
</dbReference>
<evidence type="ECO:0000256" key="10">
    <source>
        <dbReference type="ARBA" id="ARBA00048083"/>
    </source>
</evidence>
<dbReference type="InterPro" id="IPR016166">
    <property type="entry name" value="FAD-bd_PCMH"/>
</dbReference>
<dbReference type="GO" id="GO:0019853">
    <property type="term" value="P:L-ascorbic acid biosynthetic process"/>
    <property type="evidence" value="ECO:0007669"/>
    <property type="project" value="UniProtKB-KW"/>
</dbReference>
<evidence type="ECO:0000256" key="2">
    <source>
        <dbReference type="ARBA" id="ARBA00005147"/>
    </source>
</evidence>
<dbReference type="InterPro" id="IPR006094">
    <property type="entry name" value="Oxid_FAD_bind_N"/>
</dbReference>
<evidence type="ECO:0000256" key="1">
    <source>
        <dbReference type="ARBA" id="ARBA00001974"/>
    </source>
</evidence>
<dbReference type="PROSITE" id="PS51387">
    <property type="entry name" value="FAD_PCMH"/>
    <property type="match status" value="1"/>
</dbReference>
<dbReference type="Gene3D" id="3.30.70.2520">
    <property type="match status" value="1"/>
</dbReference>
<keyword evidence="6" id="KW-0060">Ascorbate biosynthesis</keyword>
<evidence type="ECO:0000256" key="6">
    <source>
        <dbReference type="ARBA" id="ARBA00022644"/>
    </source>
</evidence>
<feature type="chain" id="PRO_5043382309" description="L-gulonolactone oxidase" evidence="11">
    <location>
        <begin position="22"/>
        <end position="590"/>
    </location>
</feature>
<dbReference type="InterPro" id="IPR010030">
    <property type="entry name" value="GULO_Plant"/>
</dbReference>
<dbReference type="EMBL" id="CAXHTB010000024">
    <property type="protein sequence ID" value="CAL0332706.1"/>
    <property type="molecule type" value="Genomic_DNA"/>
</dbReference>
<evidence type="ECO:0000256" key="7">
    <source>
        <dbReference type="ARBA" id="ARBA00022729"/>
    </source>
</evidence>
<dbReference type="GO" id="GO:0016020">
    <property type="term" value="C:membrane"/>
    <property type="evidence" value="ECO:0007669"/>
    <property type="project" value="InterPro"/>
</dbReference>
<keyword evidence="8" id="KW-0274">FAD</keyword>
<feature type="signal peptide" evidence="11">
    <location>
        <begin position="1"/>
        <end position="21"/>
    </location>
</feature>
<protein>
    <recommendedName>
        <fullName evidence="4">L-gulonolactone oxidase</fullName>
        <ecNumber evidence="4">1.1.3.8</ecNumber>
    </recommendedName>
</protein>
<dbReference type="InterPro" id="IPR007173">
    <property type="entry name" value="ALO_C"/>
</dbReference>
<gene>
    <name evidence="13" type="ORF">LLUT_LOCUS33766</name>
</gene>
<evidence type="ECO:0000259" key="12">
    <source>
        <dbReference type="PROSITE" id="PS51387"/>
    </source>
</evidence>
<dbReference type="GO" id="GO:0050105">
    <property type="term" value="F:L-gulonolactone oxidase activity"/>
    <property type="evidence" value="ECO:0007669"/>
    <property type="project" value="UniProtKB-EC"/>
</dbReference>
<evidence type="ECO:0000256" key="4">
    <source>
        <dbReference type="ARBA" id="ARBA00013121"/>
    </source>
</evidence>
<keyword evidence="14" id="KW-1185">Reference proteome</keyword>